<dbReference type="InterPro" id="IPR013655">
    <property type="entry name" value="PAS_fold_3"/>
</dbReference>
<gene>
    <name evidence="5" type="ORF">CEY16_07930</name>
</gene>
<feature type="domain" description="PAS" evidence="1">
    <location>
        <begin position="156"/>
        <end position="227"/>
    </location>
</feature>
<organism evidence="5 6">
    <name type="scientific">Halalkalibacillus sediminis</name>
    <dbReference type="NCBI Taxonomy" id="2018042"/>
    <lineage>
        <taxon>Bacteria</taxon>
        <taxon>Bacillati</taxon>
        <taxon>Bacillota</taxon>
        <taxon>Bacilli</taxon>
        <taxon>Bacillales</taxon>
        <taxon>Bacillaceae</taxon>
        <taxon>Halalkalibacillus</taxon>
    </lineage>
</organism>
<dbReference type="InterPro" id="IPR035919">
    <property type="entry name" value="EAL_sf"/>
</dbReference>
<dbReference type="InterPro" id="IPR052155">
    <property type="entry name" value="Biofilm_reg_signaling"/>
</dbReference>
<evidence type="ECO:0000259" key="2">
    <source>
        <dbReference type="PROSITE" id="PS50113"/>
    </source>
</evidence>
<dbReference type="InterPro" id="IPR000014">
    <property type="entry name" value="PAS"/>
</dbReference>
<dbReference type="CDD" id="cd01949">
    <property type="entry name" value="GGDEF"/>
    <property type="match status" value="1"/>
</dbReference>
<feature type="domain" description="PAC" evidence="2">
    <location>
        <begin position="229"/>
        <end position="281"/>
    </location>
</feature>
<dbReference type="PROSITE" id="PS50883">
    <property type="entry name" value="EAL"/>
    <property type="match status" value="1"/>
</dbReference>
<reference evidence="5 6" key="1">
    <citation type="submission" date="2017-06" db="EMBL/GenBank/DDBJ databases">
        <title>the draft geome sequence of Illustriluteabacillus marina B3227.</title>
        <authorList>
            <person name="He R.-H."/>
            <person name="Du Z.-J."/>
        </authorList>
    </citation>
    <scope>NUCLEOTIDE SEQUENCE [LARGE SCALE GENOMIC DNA]</scope>
    <source>
        <strain evidence="5 6">B3227</strain>
    </source>
</reference>
<dbReference type="InterPro" id="IPR001633">
    <property type="entry name" value="EAL_dom"/>
</dbReference>
<evidence type="ECO:0000313" key="6">
    <source>
        <dbReference type="Proteomes" id="UP000243524"/>
    </source>
</evidence>
<feature type="domain" description="EAL" evidence="3">
    <location>
        <begin position="455"/>
        <end position="709"/>
    </location>
</feature>
<dbReference type="InterPro" id="IPR029787">
    <property type="entry name" value="Nucleotide_cyclase"/>
</dbReference>
<dbReference type="InterPro" id="IPR043128">
    <property type="entry name" value="Rev_trsase/Diguanyl_cyclase"/>
</dbReference>
<name>A0A2I0QU64_9BACI</name>
<dbReference type="SMART" id="SM00052">
    <property type="entry name" value="EAL"/>
    <property type="match status" value="1"/>
</dbReference>
<dbReference type="Pfam" id="PF07238">
    <property type="entry name" value="PilZ"/>
    <property type="match status" value="1"/>
</dbReference>
<dbReference type="InterPro" id="IPR009875">
    <property type="entry name" value="PilZ_domain"/>
</dbReference>
<dbReference type="Gene3D" id="2.40.10.220">
    <property type="entry name" value="predicted glycosyltransferase like domains"/>
    <property type="match status" value="1"/>
</dbReference>
<dbReference type="SMART" id="SM00267">
    <property type="entry name" value="GGDEF"/>
    <property type="match status" value="1"/>
</dbReference>
<dbReference type="PROSITE" id="PS50887">
    <property type="entry name" value="GGDEF"/>
    <property type="match status" value="1"/>
</dbReference>
<dbReference type="CDD" id="cd00130">
    <property type="entry name" value="PAS"/>
    <property type="match status" value="1"/>
</dbReference>
<evidence type="ECO:0000259" key="4">
    <source>
        <dbReference type="PROSITE" id="PS50887"/>
    </source>
</evidence>
<dbReference type="PROSITE" id="PS50113">
    <property type="entry name" value="PAC"/>
    <property type="match status" value="1"/>
</dbReference>
<dbReference type="Pfam" id="PF00563">
    <property type="entry name" value="EAL"/>
    <property type="match status" value="1"/>
</dbReference>
<dbReference type="SUPFAM" id="SSF55073">
    <property type="entry name" value="Nucleotide cyclase"/>
    <property type="match status" value="1"/>
</dbReference>
<dbReference type="SUPFAM" id="SSF141868">
    <property type="entry name" value="EAL domain-like"/>
    <property type="match status" value="1"/>
</dbReference>
<dbReference type="Gene3D" id="3.30.70.270">
    <property type="match status" value="1"/>
</dbReference>
<dbReference type="NCBIfam" id="TIGR00229">
    <property type="entry name" value="sensory_box"/>
    <property type="match status" value="1"/>
</dbReference>
<dbReference type="Gene3D" id="3.20.20.450">
    <property type="entry name" value="EAL domain"/>
    <property type="match status" value="1"/>
</dbReference>
<sequence>MREKFLMKWVKEMKNVFYQTKKENLVKQNQKSFEENHLIIRSLVHNYKDAACYFDYKGDVLIYNTKISEMIGLNYEDGAVLQQMFTHLYKHFDPEVSMDCSPQLAEDIMTHQNGNCFPINIVHTPLFFDGKMVGTFCSVSPKMEIINESENPKNNLKREYQNYLNRLGVALFSVNTAGKYMEYITDAIEDIYEISKDEVTIDTWQRITHPDDYEEVQMRFSKLLKGETFTHNFRIMTLNGNYKWIKAKAIAVKSEEGQVTSVIGTIEDYTEIMELQKKLERRAYTDVLTQLPNRFSGREYIKHLIEDYSAKNKTFALILLNLDGFNRVNEVFGHDIGDETLKRIANKVNNAIKDRGYLCRVSGDEYLVVMHEQVNINGYYQSAKDLLQQIEEPLNINDYNIHLTASIGVSIFPTDGGNNETLTNRASKALRCAKQLGIGEVQLFSSSMNIETLKSFQIENDLRNAIENNEFYLEYQPIIDVYTQKAVGAEALIRWKHPVWGKISPGEFIPIAENSPIIQDISEFVIKEVYRQTAEWMKEGVKFNHISFNLSPKNFLKNNLFNIIKTNVEKYNIPQDVMKIEITEGLLLRETNVVRDQIEKLKAIGVNIALDDYGVGYSSINYLKQYPIDTLKIDKSFIRHIEEESVDSVVVQSIIDLAKGLGRKVVAEGVENRVQFDMLKKMRCDFIQGYLFGKPVSENKMKEIFNLEKVHPTVTNNQVSVERRKYFRVNLPYPLRAEMTILSINQKKVTLGETETLIQDIGLGGLKFISHLQLMPEAEILYEFKTTLLENPLTLHGKVVWRGERAQEIFEYGVEFSIDEYERDHLATILNKLSTKLRTNPEFIDDQFIKQQAISYIRNQHFKDM</sequence>
<dbReference type="Proteomes" id="UP000243524">
    <property type="component" value="Unassembled WGS sequence"/>
</dbReference>
<comment type="caution">
    <text evidence="5">The sequence shown here is derived from an EMBL/GenBank/DDBJ whole genome shotgun (WGS) entry which is preliminary data.</text>
</comment>
<dbReference type="EMBL" id="PJNH01000002">
    <property type="protein sequence ID" value="PKR77849.1"/>
    <property type="molecule type" value="Genomic_DNA"/>
</dbReference>
<dbReference type="PROSITE" id="PS50112">
    <property type="entry name" value="PAS"/>
    <property type="match status" value="1"/>
</dbReference>
<accession>A0A2I0QU64</accession>
<dbReference type="Gene3D" id="3.30.450.20">
    <property type="entry name" value="PAS domain"/>
    <property type="match status" value="1"/>
</dbReference>
<dbReference type="CDD" id="cd01948">
    <property type="entry name" value="EAL"/>
    <property type="match status" value="1"/>
</dbReference>
<evidence type="ECO:0008006" key="7">
    <source>
        <dbReference type="Google" id="ProtNLM"/>
    </source>
</evidence>
<dbReference type="GO" id="GO:0035438">
    <property type="term" value="F:cyclic-di-GMP binding"/>
    <property type="evidence" value="ECO:0007669"/>
    <property type="project" value="InterPro"/>
</dbReference>
<dbReference type="InterPro" id="IPR000160">
    <property type="entry name" value="GGDEF_dom"/>
</dbReference>
<dbReference type="AlphaFoldDB" id="A0A2I0QU64"/>
<dbReference type="Pfam" id="PF08447">
    <property type="entry name" value="PAS_3"/>
    <property type="match status" value="1"/>
</dbReference>
<dbReference type="SUPFAM" id="SSF55785">
    <property type="entry name" value="PYP-like sensor domain (PAS domain)"/>
    <property type="match status" value="2"/>
</dbReference>
<dbReference type="InterPro" id="IPR000700">
    <property type="entry name" value="PAS-assoc_C"/>
</dbReference>
<protein>
    <recommendedName>
        <fullName evidence="7">Diguanylate cyclase</fullName>
    </recommendedName>
</protein>
<evidence type="ECO:0000259" key="1">
    <source>
        <dbReference type="PROSITE" id="PS50112"/>
    </source>
</evidence>
<dbReference type="SMART" id="SM00091">
    <property type="entry name" value="PAS"/>
    <property type="match status" value="2"/>
</dbReference>
<dbReference type="PANTHER" id="PTHR44757">
    <property type="entry name" value="DIGUANYLATE CYCLASE DGCP"/>
    <property type="match status" value="1"/>
</dbReference>
<evidence type="ECO:0000313" key="5">
    <source>
        <dbReference type="EMBL" id="PKR77849.1"/>
    </source>
</evidence>
<dbReference type="PANTHER" id="PTHR44757:SF2">
    <property type="entry name" value="BIOFILM ARCHITECTURE MAINTENANCE PROTEIN MBAA"/>
    <property type="match status" value="1"/>
</dbReference>
<dbReference type="NCBIfam" id="TIGR00254">
    <property type="entry name" value="GGDEF"/>
    <property type="match status" value="1"/>
</dbReference>
<feature type="domain" description="GGDEF" evidence="4">
    <location>
        <begin position="313"/>
        <end position="446"/>
    </location>
</feature>
<keyword evidence="6" id="KW-1185">Reference proteome</keyword>
<dbReference type="Pfam" id="PF00990">
    <property type="entry name" value="GGDEF"/>
    <property type="match status" value="1"/>
</dbReference>
<dbReference type="InterPro" id="IPR035965">
    <property type="entry name" value="PAS-like_dom_sf"/>
</dbReference>
<evidence type="ECO:0000259" key="3">
    <source>
        <dbReference type="PROSITE" id="PS50883"/>
    </source>
</evidence>
<proteinExistence type="predicted"/>